<keyword evidence="2" id="KW-1185">Reference proteome</keyword>
<evidence type="ECO:0000313" key="2">
    <source>
        <dbReference type="Proteomes" id="UP000322981"/>
    </source>
</evidence>
<sequence length="314" mass="35770">MYCDLKTSVARQRLALFNMLVEPMAFVARRCAEAWPERDRLDAILLEGLRTIPHSRYLYALDTDAVQVSSNAAAEGLIGGDFGRDRSQRPYMREPVPEHGLLLSEAYISLRVKRPSLTAVQRIERNGMPIGFLGADFDLRNLPLTREVYREPNRWRQLKGDPAIRGSLFDQQRVESLLDRNIGEVLSVLEELVIASGVFHCKIHFSSSRATIWLMDDPFRYRLLGYEALADPDVCLVYPHHDYPADAAIPAAQIRPILDGFRRLRYADEVIYLRSGSLNIFNGMISLNFSCDGSHYLPHDEFLNPDSPFWQSVG</sequence>
<comment type="caution">
    <text evidence="1">The sequence shown here is derived from an EMBL/GenBank/DDBJ whole genome shotgun (WGS) entry which is preliminary data.</text>
</comment>
<organism evidence="1 2">
    <name type="scientific">Thiohalocapsa marina</name>
    <dbReference type="NCBI Taxonomy" id="424902"/>
    <lineage>
        <taxon>Bacteria</taxon>
        <taxon>Pseudomonadati</taxon>
        <taxon>Pseudomonadota</taxon>
        <taxon>Gammaproteobacteria</taxon>
        <taxon>Chromatiales</taxon>
        <taxon>Chromatiaceae</taxon>
        <taxon>Thiohalocapsa</taxon>
    </lineage>
</organism>
<protein>
    <submittedName>
        <fullName evidence="1">Uncharacterized protein</fullName>
    </submittedName>
</protein>
<dbReference type="EMBL" id="VWXX01000015">
    <property type="protein sequence ID" value="KAA6184856.1"/>
    <property type="molecule type" value="Genomic_DNA"/>
</dbReference>
<accession>A0A5M8FMB6</accession>
<reference evidence="1 2" key="1">
    <citation type="submission" date="2019-09" db="EMBL/GenBank/DDBJ databases">
        <title>Whole-genome sequence of the purple sulfur bacterium Thiohalocapsa marina DSM 19078.</title>
        <authorList>
            <person name="Kyndt J.A."/>
            <person name="Meyer T.E."/>
        </authorList>
    </citation>
    <scope>NUCLEOTIDE SEQUENCE [LARGE SCALE GENOMIC DNA]</scope>
    <source>
        <strain evidence="1 2">DSM 19078</strain>
    </source>
</reference>
<dbReference type="Proteomes" id="UP000322981">
    <property type="component" value="Unassembled WGS sequence"/>
</dbReference>
<dbReference type="OrthoDB" id="8477901at2"/>
<dbReference type="InterPro" id="IPR029151">
    <property type="entry name" value="Sensor-like_sf"/>
</dbReference>
<dbReference type="AlphaFoldDB" id="A0A5M8FMB6"/>
<dbReference type="CDD" id="cd18773">
    <property type="entry name" value="PDC1_HK_sensor"/>
    <property type="match status" value="1"/>
</dbReference>
<gene>
    <name evidence="1" type="ORF">F2Q65_11130</name>
</gene>
<proteinExistence type="predicted"/>
<evidence type="ECO:0000313" key="1">
    <source>
        <dbReference type="EMBL" id="KAA6184856.1"/>
    </source>
</evidence>
<dbReference type="SUPFAM" id="SSF103190">
    <property type="entry name" value="Sensory domain-like"/>
    <property type="match status" value="1"/>
</dbReference>
<dbReference type="RefSeq" id="WP_150093343.1">
    <property type="nucleotide sequence ID" value="NZ_JBFUOH010000037.1"/>
</dbReference>
<dbReference type="Gene3D" id="3.30.450.20">
    <property type="entry name" value="PAS domain"/>
    <property type="match status" value="1"/>
</dbReference>
<name>A0A5M8FMB6_9GAMM</name>